<evidence type="ECO:0000256" key="6">
    <source>
        <dbReference type="ARBA" id="ARBA00022964"/>
    </source>
</evidence>
<keyword evidence="8" id="KW-0408">Iron</keyword>
<keyword evidence="13" id="KW-1185">Reference proteome</keyword>
<organism evidence="13 14">
    <name type="scientific">Panagrellus redivivus</name>
    <name type="common">Microworm</name>
    <dbReference type="NCBI Taxonomy" id="6233"/>
    <lineage>
        <taxon>Eukaryota</taxon>
        <taxon>Metazoa</taxon>
        <taxon>Ecdysozoa</taxon>
        <taxon>Nematoda</taxon>
        <taxon>Chromadorea</taxon>
        <taxon>Rhabditida</taxon>
        <taxon>Tylenchina</taxon>
        <taxon>Panagrolaimomorpha</taxon>
        <taxon>Panagrolaimoidea</taxon>
        <taxon>Panagrolaimidae</taxon>
        <taxon>Panagrellus</taxon>
    </lineage>
</organism>
<dbReference type="InterPro" id="IPR044862">
    <property type="entry name" value="Pro_4_hyd_alph_FE2OG_OXY"/>
</dbReference>
<proteinExistence type="predicted"/>
<evidence type="ECO:0000256" key="11">
    <source>
        <dbReference type="SAM" id="MobiDB-lite"/>
    </source>
</evidence>
<keyword evidence="3" id="KW-0863">Zinc-finger</keyword>
<dbReference type="Gene3D" id="2.60.120.620">
    <property type="entry name" value="q2cbj1_9rhob like domain"/>
    <property type="match status" value="1"/>
</dbReference>
<dbReference type="Proteomes" id="UP000492821">
    <property type="component" value="Unassembled WGS sequence"/>
</dbReference>
<sequence>MTPITTPPDDSTVRLNGTSSSSPSKSSLSSLSSGKSLKSASSNSTLLDICSFCGIKFDDAPASSPDEPSSSSGPGKPSTTAAKQPQPHLKDRVICSECTAVAYCSIYHKESDSTRHRPVCAMIKATKSGGGDATTTTATTARASSDPTVRVIPTSDPDVDIIESAATIATMNAAKASMEQRHARKRAANPHIQYKDHSKNLLFKSTLQDHMRSLAASGLALNQHQAIALRLRYLAEHVIRGLNEYGWAVCDNFLGETHCNFTYREVERLYQRGHFSAGELMDQKEDSQSQDIRSDQILWFDGSDTRVNDCVTVRLLISMIDSVIVHFKDRIPPYTISGRSRAMIACYPGSGTRYVRHVDNPVRDGRCITSIYYCNEDWKLADHGGTLRLYPETSLTPMDIDPQADRLVFFWSDRRNPHEVLPVYRHRYAITIWYFDHNEKMEALERRRREAEKKAGPSVSAPNASATSSPTAVVRARSAVNVVDWQGRQPAATAMVNASANVIPPGHLRNIQKRTNSDSFSTGSADDNIEDPSEPEPATTLKPEYQI</sequence>
<dbReference type="GO" id="GO:0008270">
    <property type="term" value="F:zinc ion binding"/>
    <property type="evidence" value="ECO:0007669"/>
    <property type="project" value="UniProtKB-KW"/>
</dbReference>
<feature type="region of interest" description="Disordered" evidence="11">
    <location>
        <begin position="446"/>
        <end position="473"/>
    </location>
</feature>
<feature type="domain" description="Fe2OG dioxygenase" evidence="12">
    <location>
        <begin position="338"/>
        <end position="436"/>
    </location>
</feature>
<feature type="region of interest" description="Disordered" evidence="11">
    <location>
        <begin position="1"/>
        <end position="42"/>
    </location>
</feature>
<feature type="region of interest" description="Disordered" evidence="11">
    <location>
        <begin position="503"/>
        <end position="547"/>
    </location>
</feature>
<dbReference type="Gene3D" id="6.10.140.2220">
    <property type="match status" value="1"/>
</dbReference>
<dbReference type="PANTHER" id="PTHR12907:SF26">
    <property type="entry name" value="HIF PROLYL HYDROXYLASE, ISOFORM C"/>
    <property type="match status" value="1"/>
</dbReference>
<dbReference type="InterPro" id="IPR005123">
    <property type="entry name" value="Oxoglu/Fe-dep_dioxygenase_dom"/>
</dbReference>
<reference evidence="14" key="2">
    <citation type="submission" date="2020-10" db="UniProtKB">
        <authorList>
            <consortium name="WormBaseParasite"/>
        </authorList>
    </citation>
    <scope>IDENTIFICATION</scope>
</reference>
<evidence type="ECO:0000259" key="12">
    <source>
        <dbReference type="PROSITE" id="PS51471"/>
    </source>
</evidence>
<evidence type="ECO:0000256" key="3">
    <source>
        <dbReference type="ARBA" id="ARBA00022771"/>
    </source>
</evidence>
<feature type="region of interest" description="Disordered" evidence="11">
    <location>
        <begin position="127"/>
        <end position="146"/>
    </location>
</feature>
<reference evidence="13" key="1">
    <citation type="journal article" date="2013" name="Genetics">
        <title>The draft genome and transcriptome of Panagrellus redivivus are shaped by the harsh demands of a free-living lifestyle.</title>
        <authorList>
            <person name="Srinivasan J."/>
            <person name="Dillman A.R."/>
            <person name="Macchietto M.G."/>
            <person name="Heikkinen L."/>
            <person name="Lakso M."/>
            <person name="Fracchia K.M."/>
            <person name="Antoshechkin I."/>
            <person name="Mortazavi A."/>
            <person name="Wong G."/>
            <person name="Sternberg P.W."/>
        </authorList>
    </citation>
    <scope>NUCLEOTIDE SEQUENCE [LARGE SCALE GENOMIC DNA]</scope>
    <source>
        <strain evidence="13">MT8872</strain>
    </source>
</reference>
<keyword evidence="7" id="KW-0560">Oxidoreductase</keyword>
<dbReference type="SUPFAM" id="SSF144232">
    <property type="entry name" value="HIT/MYND zinc finger-like"/>
    <property type="match status" value="1"/>
</dbReference>
<feature type="compositionally biased region" description="Low complexity" evidence="11">
    <location>
        <begin position="61"/>
        <end position="78"/>
    </location>
</feature>
<dbReference type="InterPro" id="IPR006620">
    <property type="entry name" value="Pro_4_hyd_alph"/>
</dbReference>
<evidence type="ECO:0000313" key="13">
    <source>
        <dbReference type="Proteomes" id="UP000492821"/>
    </source>
</evidence>
<evidence type="ECO:0000256" key="7">
    <source>
        <dbReference type="ARBA" id="ARBA00023002"/>
    </source>
</evidence>
<keyword evidence="5" id="KW-0847">Vitamin C</keyword>
<dbReference type="Pfam" id="PF13640">
    <property type="entry name" value="2OG-FeII_Oxy_3"/>
    <property type="match status" value="1"/>
</dbReference>
<accession>A0A7E4VWZ1</accession>
<keyword evidence="4" id="KW-0862">Zinc</keyword>
<evidence type="ECO:0000256" key="10">
    <source>
        <dbReference type="ARBA" id="ARBA00049134"/>
    </source>
</evidence>
<feature type="region of interest" description="Disordered" evidence="11">
    <location>
        <begin position="61"/>
        <end position="89"/>
    </location>
</feature>
<dbReference type="SMART" id="SM00702">
    <property type="entry name" value="P4Hc"/>
    <property type="match status" value="1"/>
</dbReference>
<dbReference type="InterPro" id="IPR002893">
    <property type="entry name" value="Znf_MYND"/>
</dbReference>
<evidence type="ECO:0000256" key="1">
    <source>
        <dbReference type="ARBA" id="ARBA00001961"/>
    </source>
</evidence>
<evidence type="ECO:0000256" key="5">
    <source>
        <dbReference type="ARBA" id="ARBA00022896"/>
    </source>
</evidence>
<evidence type="ECO:0000256" key="4">
    <source>
        <dbReference type="ARBA" id="ARBA00022833"/>
    </source>
</evidence>
<name>A0A7E4VWZ1_PANRE</name>
<dbReference type="GO" id="GO:0031418">
    <property type="term" value="F:L-ascorbic acid binding"/>
    <property type="evidence" value="ECO:0007669"/>
    <property type="project" value="UniProtKB-KW"/>
</dbReference>
<dbReference type="GO" id="GO:0008198">
    <property type="term" value="F:ferrous iron binding"/>
    <property type="evidence" value="ECO:0007669"/>
    <property type="project" value="TreeGrafter"/>
</dbReference>
<dbReference type="EC" id="1.14.11.29" evidence="9"/>
<dbReference type="PANTHER" id="PTHR12907">
    <property type="entry name" value="EGL NINE HOMOLOG-RELATED"/>
    <property type="match status" value="1"/>
</dbReference>
<dbReference type="Pfam" id="PF01753">
    <property type="entry name" value="zf-MYND"/>
    <property type="match status" value="1"/>
</dbReference>
<dbReference type="InterPro" id="IPR051559">
    <property type="entry name" value="HIF_prolyl_hydroxylases"/>
</dbReference>
<evidence type="ECO:0000256" key="8">
    <source>
        <dbReference type="ARBA" id="ARBA00023004"/>
    </source>
</evidence>
<dbReference type="PROSITE" id="PS51471">
    <property type="entry name" value="FE2OG_OXY"/>
    <property type="match status" value="1"/>
</dbReference>
<evidence type="ECO:0000256" key="2">
    <source>
        <dbReference type="ARBA" id="ARBA00022723"/>
    </source>
</evidence>
<comment type="cofactor">
    <cofactor evidence="1">
        <name>L-ascorbate</name>
        <dbReference type="ChEBI" id="CHEBI:38290"/>
    </cofactor>
</comment>
<dbReference type="AlphaFoldDB" id="A0A7E4VWZ1"/>
<evidence type="ECO:0000313" key="14">
    <source>
        <dbReference type="WBParaSite" id="Pan_g3790.t2"/>
    </source>
</evidence>
<dbReference type="GO" id="GO:0071456">
    <property type="term" value="P:cellular response to hypoxia"/>
    <property type="evidence" value="ECO:0007669"/>
    <property type="project" value="TreeGrafter"/>
</dbReference>
<dbReference type="WBParaSite" id="Pan_g3790.t2">
    <property type="protein sequence ID" value="Pan_g3790.t2"/>
    <property type="gene ID" value="Pan_g3790"/>
</dbReference>
<feature type="compositionally biased region" description="Polar residues" evidence="11">
    <location>
        <begin position="513"/>
        <end position="525"/>
    </location>
</feature>
<feature type="compositionally biased region" description="Low complexity" evidence="11">
    <location>
        <begin position="19"/>
        <end position="42"/>
    </location>
</feature>
<feature type="compositionally biased region" description="Basic and acidic residues" evidence="11">
    <location>
        <begin position="446"/>
        <end position="455"/>
    </location>
</feature>
<comment type="catalytic activity">
    <reaction evidence="10">
        <text>L-prolyl-[hypoxia-inducible factor alpha subunit] + 2-oxoglutarate + O2 = trans-4-hydroxy-L-prolyl-[hypoxia-inducible factor alpha subunit] + succinate + CO2</text>
        <dbReference type="Rhea" id="RHEA:48400"/>
        <dbReference type="Rhea" id="RHEA-COMP:12093"/>
        <dbReference type="Rhea" id="RHEA-COMP:12094"/>
        <dbReference type="ChEBI" id="CHEBI:15379"/>
        <dbReference type="ChEBI" id="CHEBI:16526"/>
        <dbReference type="ChEBI" id="CHEBI:16810"/>
        <dbReference type="ChEBI" id="CHEBI:30031"/>
        <dbReference type="ChEBI" id="CHEBI:50342"/>
        <dbReference type="ChEBI" id="CHEBI:61965"/>
        <dbReference type="EC" id="1.14.11.29"/>
    </reaction>
</comment>
<feature type="compositionally biased region" description="Low complexity" evidence="11">
    <location>
        <begin position="133"/>
        <end position="146"/>
    </location>
</feature>
<keyword evidence="6" id="KW-0223">Dioxygenase</keyword>
<protein>
    <recommendedName>
        <fullName evidence="9">hypoxia-inducible factor-proline dioxygenase</fullName>
        <ecNumber evidence="9">1.14.11.29</ecNumber>
    </recommendedName>
</protein>
<keyword evidence="2" id="KW-0479">Metal-binding</keyword>
<evidence type="ECO:0000256" key="9">
    <source>
        <dbReference type="ARBA" id="ARBA00039004"/>
    </source>
</evidence>
<feature type="compositionally biased region" description="Low complexity" evidence="11">
    <location>
        <begin position="457"/>
        <end position="473"/>
    </location>
</feature>
<dbReference type="GO" id="GO:0160082">
    <property type="term" value="F:hypoxia-inducible factor-proline dioxygenase activity"/>
    <property type="evidence" value="ECO:0007669"/>
    <property type="project" value="UniProtKB-EC"/>
</dbReference>